<dbReference type="RefSeq" id="WP_115087596.1">
    <property type="nucleotide sequence ID" value="NZ_CBCSFG010000027.1"/>
</dbReference>
<evidence type="ECO:0000313" key="1">
    <source>
        <dbReference type="EMBL" id="SUQ63994.1"/>
    </source>
</evidence>
<proteinExistence type="predicted"/>
<sequence>MDWKTLENSLVDSARATLEALLDDGVGPLYGAAFHASYREEERVIDLPSFAANSLAALDEDHPRRKQEGFWGVQWNPADWRWDWLLDDYANAALSALEAPLQAYANRAGPDAWAATEQRFLRTVARAAKALNRIYAKDPRVAKDFIVFFHDEYGGPELAARSLSPRQFLHHFPEQDATEQERRRVAALADDQQVNYYLSCLSRPQPIDGEEASRWLIARGASATAALVHLLQKGPERWRAAMILGLAGVAEAAAIEALRLQVVNGTEPSTRRWSANALGYLGDFDWLLAQAADTQLAGFSVVGCCASLRAFRDQGAQPGVLDYRPLETLLQRYPQCAADAEETIKPGSSFCTLSNGDIEEAVRGLASEHVAIRRHAACVLDNRRLGKRKLAQALAALRECLNDADPKVAYLAGLTLESLQR</sequence>
<dbReference type="AlphaFoldDB" id="A0A380T2E9"/>
<dbReference type="Gene3D" id="1.25.10.10">
    <property type="entry name" value="Leucine-rich Repeat Variant"/>
    <property type="match status" value="1"/>
</dbReference>
<reference evidence="2" key="1">
    <citation type="submission" date="2018-07" db="EMBL/GenBank/DDBJ databases">
        <authorList>
            <person name="Blom J."/>
        </authorList>
    </citation>
    <scope>NUCLEOTIDE SEQUENCE [LARGE SCALE GENOMIC DNA]</scope>
    <source>
        <strain evidence="2">CCOS 864</strain>
    </source>
</reference>
<protein>
    <submittedName>
        <fullName evidence="1">HEAT repeats family protein</fullName>
    </submittedName>
</protein>
<dbReference type="Proteomes" id="UP000255177">
    <property type="component" value="Unassembled WGS sequence"/>
</dbReference>
<dbReference type="SUPFAM" id="SSF48371">
    <property type="entry name" value="ARM repeat"/>
    <property type="match status" value="1"/>
</dbReference>
<dbReference type="InterPro" id="IPR011989">
    <property type="entry name" value="ARM-like"/>
</dbReference>
<gene>
    <name evidence="1" type="ORF">CCOS864_03448</name>
</gene>
<keyword evidence="2" id="KW-1185">Reference proteome</keyword>
<dbReference type="EMBL" id="UIDD01000008">
    <property type="protein sequence ID" value="SUQ63994.1"/>
    <property type="molecule type" value="Genomic_DNA"/>
</dbReference>
<evidence type="ECO:0000313" key="2">
    <source>
        <dbReference type="Proteomes" id="UP000255177"/>
    </source>
</evidence>
<accession>A0A380T2E9</accession>
<name>A0A380T2E9_9PSED</name>
<dbReference type="InterPro" id="IPR016024">
    <property type="entry name" value="ARM-type_fold"/>
</dbReference>
<organism evidence="1 2">
    <name type="scientific">Pseudomonas wadenswilerensis</name>
    <dbReference type="NCBI Taxonomy" id="1785161"/>
    <lineage>
        <taxon>Bacteria</taxon>
        <taxon>Pseudomonadati</taxon>
        <taxon>Pseudomonadota</taxon>
        <taxon>Gammaproteobacteria</taxon>
        <taxon>Pseudomonadales</taxon>
        <taxon>Pseudomonadaceae</taxon>
        <taxon>Pseudomonas</taxon>
    </lineage>
</organism>